<evidence type="ECO:0000313" key="1">
    <source>
        <dbReference type="EMBL" id="MCW3786340.1"/>
    </source>
</evidence>
<dbReference type="RefSeq" id="WP_301189905.1">
    <property type="nucleotide sequence ID" value="NZ_JAPDPJ010000013.1"/>
</dbReference>
<dbReference type="Pfam" id="PF16125">
    <property type="entry name" value="DUF4837"/>
    <property type="match status" value="1"/>
</dbReference>
<dbReference type="Proteomes" id="UP001209229">
    <property type="component" value="Unassembled WGS sequence"/>
</dbReference>
<dbReference type="AlphaFoldDB" id="A0AAE3M440"/>
<gene>
    <name evidence="1" type="ORF">OM075_07670</name>
</gene>
<dbReference type="PROSITE" id="PS51257">
    <property type="entry name" value="PROKAR_LIPOPROTEIN"/>
    <property type="match status" value="1"/>
</dbReference>
<protein>
    <submittedName>
        <fullName evidence="1">DUF4837 family protein</fullName>
    </submittedName>
</protein>
<keyword evidence="2" id="KW-1185">Reference proteome</keyword>
<name>A0AAE3M440_9BACT</name>
<organism evidence="1 2">
    <name type="scientific">Plebeiibacterium sediminum</name>
    <dbReference type="NCBI Taxonomy" id="2992112"/>
    <lineage>
        <taxon>Bacteria</taxon>
        <taxon>Pseudomonadati</taxon>
        <taxon>Bacteroidota</taxon>
        <taxon>Bacteroidia</taxon>
        <taxon>Marinilabiliales</taxon>
        <taxon>Marinilabiliaceae</taxon>
        <taxon>Plebeiibacterium</taxon>
    </lineage>
</organism>
<dbReference type="EMBL" id="JAPDPJ010000013">
    <property type="protein sequence ID" value="MCW3786340.1"/>
    <property type="molecule type" value="Genomic_DNA"/>
</dbReference>
<sequence>MKQSILFILLISYIFSGCKTTPDSNKPTPSGAAGVMIIVMNDKVKKTESGKKLWDMMVQPMIGLPQEEPMFDVSVIPHRSLSDFMKTYRNLITVEVGAGVQEEGIKFYRGTWAKQQALVRIEAKSIESFDKMVTENELKLVGFFTKAERERLIKYFNSSFNQKLSDKLKEDWKFSMSVPRDFELRKEDKDFIWMSHETAKSSLGLLVYQFDYVGEGSFSKEYLLNKRDETLMNQVPGEYEGSFMTTEHAFPINYQVINTPNDSNVVVMRGLWKVQGDMMGGPFISMAHYDKENNKVIVTEGYSYNPEKPKKRNMVRQLEAILQTYNRNFKQKK</sequence>
<comment type="caution">
    <text evidence="1">The sequence shown here is derived from an EMBL/GenBank/DDBJ whole genome shotgun (WGS) entry which is preliminary data.</text>
</comment>
<proteinExistence type="predicted"/>
<evidence type="ECO:0000313" key="2">
    <source>
        <dbReference type="Proteomes" id="UP001209229"/>
    </source>
</evidence>
<dbReference type="InterPro" id="IPR032286">
    <property type="entry name" value="DUF4837"/>
</dbReference>
<reference evidence="1" key="1">
    <citation type="submission" date="2022-10" db="EMBL/GenBank/DDBJ databases">
        <authorList>
            <person name="Yu W.X."/>
        </authorList>
    </citation>
    <scope>NUCLEOTIDE SEQUENCE</scope>
    <source>
        <strain evidence="1">AAT</strain>
    </source>
</reference>
<accession>A0AAE3M440</accession>